<dbReference type="GO" id="GO:0004803">
    <property type="term" value="F:transposase activity"/>
    <property type="evidence" value="ECO:0007669"/>
    <property type="project" value="InterPro"/>
</dbReference>
<dbReference type="Pfam" id="PF14294">
    <property type="entry name" value="DUF4372"/>
    <property type="match status" value="1"/>
</dbReference>
<name>A0A110B0B2_9SPHI</name>
<accession>A0A110B0B2</accession>
<comment type="similarity">
    <text evidence="1">Belongs to the transposase 11 family.</text>
</comment>
<dbReference type="NCBIfam" id="NF033592">
    <property type="entry name" value="transpos_IS4_1"/>
    <property type="match status" value="1"/>
</dbReference>
<dbReference type="AlphaFoldDB" id="A0A110B0B2"/>
<evidence type="ECO:0000313" key="7">
    <source>
        <dbReference type="EMBL" id="BAU52232.1"/>
    </source>
</evidence>
<evidence type="ECO:0000313" key="10">
    <source>
        <dbReference type="Proteomes" id="UP000218263"/>
    </source>
</evidence>
<dbReference type="OrthoDB" id="7327264at2"/>
<dbReference type="PANTHER" id="PTHR33258">
    <property type="entry name" value="TRANSPOSASE INSL FOR INSERTION SEQUENCE ELEMENT IS186A-RELATED"/>
    <property type="match status" value="1"/>
</dbReference>
<dbReference type="Proteomes" id="UP000218263">
    <property type="component" value="Chromosome"/>
</dbReference>
<reference evidence="7 10" key="1">
    <citation type="submission" date="2015-12" db="EMBL/GenBank/DDBJ databases">
        <title>Genome sequence of Mucilaginibacter gotjawali.</title>
        <authorList>
            <person name="Lee J.S."/>
            <person name="Lee K.C."/>
            <person name="Kim K.K."/>
            <person name="Lee B.W."/>
        </authorList>
    </citation>
    <scope>NUCLEOTIDE SEQUENCE [LARGE SCALE GENOMIC DNA]</scope>
    <source>
        <strain evidence="7 10">SA3-7</strain>
    </source>
</reference>
<dbReference type="Pfam" id="PF01609">
    <property type="entry name" value="DDE_Tnp_1"/>
    <property type="match status" value="1"/>
</dbReference>
<dbReference type="KEGG" id="mgot:MgSA37_04093"/>
<dbReference type="EMBL" id="AP017313">
    <property type="protein sequence ID" value="BAU52631.1"/>
    <property type="molecule type" value="Genomic_DNA"/>
</dbReference>
<dbReference type="KEGG" id="mgot:MgSA37_00382"/>
<dbReference type="KEGG" id="mgot:MgSA37_00793"/>
<keyword evidence="10" id="KW-1185">Reference proteome</keyword>
<dbReference type="InterPro" id="IPR025399">
    <property type="entry name" value="DUF4372"/>
</dbReference>
<dbReference type="EMBL" id="AP017313">
    <property type="protein sequence ID" value="BAU52232.1"/>
    <property type="molecule type" value="Genomic_DNA"/>
</dbReference>
<evidence type="ECO:0000259" key="5">
    <source>
        <dbReference type="Pfam" id="PF01609"/>
    </source>
</evidence>
<dbReference type="RefSeq" id="WP_096349579.1">
    <property type="nucleotide sequence ID" value="NZ_AP017313.1"/>
</dbReference>
<evidence type="ECO:0000259" key="6">
    <source>
        <dbReference type="Pfam" id="PF14294"/>
    </source>
</evidence>
<protein>
    <submittedName>
        <fullName evidence="7">Transposase DDE domain protein</fullName>
    </submittedName>
</protein>
<dbReference type="EMBL" id="AP017313">
    <property type="protein sequence ID" value="BAU55901.1"/>
    <property type="molecule type" value="Genomic_DNA"/>
</dbReference>
<evidence type="ECO:0000256" key="2">
    <source>
        <dbReference type="ARBA" id="ARBA00022578"/>
    </source>
</evidence>
<dbReference type="GO" id="GO:0003677">
    <property type="term" value="F:DNA binding"/>
    <property type="evidence" value="ECO:0007669"/>
    <property type="project" value="UniProtKB-KW"/>
</dbReference>
<feature type="domain" description="DUF4372" evidence="6">
    <location>
        <begin position="12"/>
        <end position="83"/>
    </location>
</feature>
<evidence type="ECO:0000256" key="3">
    <source>
        <dbReference type="ARBA" id="ARBA00023125"/>
    </source>
</evidence>
<dbReference type="GO" id="GO:0006313">
    <property type="term" value="P:DNA transposition"/>
    <property type="evidence" value="ECO:0007669"/>
    <property type="project" value="InterPro"/>
</dbReference>
<evidence type="ECO:0000313" key="8">
    <source>
        <dbReference type="EMBL" id="BAU52631.1"/>
    </source>
</evidence>
<dbReference type="SUPFAM" id="SSF53098">
    <property type="entry name" value="Ribonuclease H-like"/>
    <property type="match status" value="1"/>
</dbReference>
<sequence length="408" mass="46666">MSSIHRSKSNDKCLFSQILGLIPSTILSKCINKNSSDDGFRRYNTESQLIAMLFGQLNGCYSLRDITLGMNVNTLFLKELGLKQSPARSTMSDGNAERNYQVYELLFSELITYYKGLFSKSEHYKIIEEIKGRSVKLIDSTTMTVCLNLIKWAKFRTAKGGIKAHVSFDLASQIPEMVYITDAKTDDRKALSHLKTSYQSILVYDRGYLDFAFFKDRIDNNGDFVTRLKEKISYQVLEDRPVISGENTIIISDQIIQITGEKARTTGLGTCKMRRVVAYDSINNREIDLLTANLEWSAETISLIYKSRWNIELFFKGMKQNLQIKTFLGTSENACKSQIYIAMIAFLLLEVIRRCISKTVHGFSNFVNLIRICLMHYHSLSYIVNDIREITVRLKLKASPQANLLFPI</sequence>
<dbReference type="InterPro" id="IPR002559">
    <property type="entry name" value="Transposase_11"/>
</dbReference>
<evidence type="ECO:0000256" key="4">
    <source>
        <dbReference type="ARBA" id="ARBA00023172"/>
    </source>
</evidence>
<gene>
    <name evidence="7" type="ORF">MgSA37_00382</name>
    <name evidence="8" type="ORF">MgSA37_00793</name>
    <name evidence="9" type="ORF">MgSA37_04093</name>
</gene>
<organism evidence="7 10">
    <name type="scientific">Mucilaginibacter gotjawali</name>
    <dbReference type="NCBI Taxonomy" id="1550579"/>
    <lineage>
        <taxon>Bacteria</taxon>
        <taxon>Pseudomonadati</taxon>
        <taxon>Bacteroidota</taxon>
        <taxon>Sphingobacteriia</taxon>
        <taxon>Sphingobacteriales</taxon>
        <taxon>Sphingobacteriaceae</taxon>
        <taxon>Mucilaginibacter</taxon>
    </lineage>
</organism>
<feature type="domain" description="Transposase IS4-like" evidence="5">
    <location>
        <begin position="132"/>
        <end position="347"/>
    </location>
</feature>
<dbReference type="InterPro" id="IPR012337">
    <property type="entry name" value="RNaseH-like_sf"/>
</dbReference>
<keyword evidence="3" id="KW-0238">DNA-binding</keyword>
<keyword evidence="4" id="KW-0233">DNA recombination</keyword>
<evidence type="ECO:0000256" key="1">
    <source>
        <dbReference type="ARBA" id="ARBA00010075"/>
    </source>
</evidence>
<proteinExistence type="inferred from homology"/>
<dbReference type="InterPro" id="IPR047952">
    <property type="entry name" value="Transpos_IS4"/>
</dbReference>
<keyword evidence="2" id="KW-0815">Transposition</keyword>
<evidence type="ECO:0000313" key="9">
    <source>
        <dbReference type="EMBL" id="BAU55901.1"/>
    </source>
</evidence>
<dbReference type="PANTHER" id="PTHR33258:SF1">
    <property type="entry name" value="TRANSPOSASE INSL FOR INSERTION SEQUENCE ELEMENT IS186A-RELATED"/>
    <property type="match status" value="1"/>
</dbReference>